<feature type="binding site" evidence="3">
    <location>
        <position position="192"/>
    </location>
    <ligand>
        <name>a divalent metal cation</name>
        <dbReference type="ChEBI" id="CHEBI:60240"/>
    </ligand>
</feature>
<dbReference type="InterPro" id="IPR011042">
    <property type="entry name" value="6-blade_b-propeller_TolB-like"/>
</dbReference>
<proteinExistence type="inferred from homology"/>
<feature type="binding site" evidence="3">
    <location>
        <position position="142"/>
    </location>
    <ligand>
        <name>a divalent metal cation</name>
        <dbReference type="ChEBI" id="CHEBI:60240"/>
    </ligand>
</feature>
<evidence type="ECO:0000256" key="3">
    <source>
        <dbReference type="PIRSR" id="PIRSR605511-2"/>
    </source>
</evidence>
<dbReference type="GO" id="GO:0004341">
    <property type="term" value="F:gluconolactonase activity"/>
    <property type="evidence" value="ECO:0007669"/>
    <property type="project" value="TreeGrafter"/>
</dbReference>
<dbReference type="AlphaFoldDB" id="W4HNS9"/>
<dbReference type="STRING" id="1379903.ATO8_00530"/>
<dbReference type="Pfam" id="PF08450">
    <property type="entry name" value="SGL"/>
    <property type="match status" value="1"/>
</dbReference>
<feature type="binding site" evidence="3">
    <location>
        <position position="115"/>
    </location>
    <ligand>
        <name>substrate</name>
    </ligand>
</feature>
<accession>W4HNS9</accession>
<dbReference type="InterPro" id="IPR005511">
    <property type="entry name" value="SMP-30"/>
</dbReference>
<comment type="cofactor">
    <cofactor evidence="3">
        <name>Zn(2+)</name>
        <dbReference type="ChEBI" id="CHEBI:29105"/>
    </cofactor>
    <text evidence="3">Binds 1 divalent metal cation per subunit.</text>
</comment>
<reference evidence="5 6" key="1">
    <citation type="journal article" date="2014" name="Antonie Van Leeuwenhoek">
        <title>Roseivivax atlanticus sp. nov., isolated from surface seawater of the Atlantic Ocean.</title>
        <authorList>
            <person name="Li G."/>
            <person name="Lai Q."/>
            <person name="Liu X."/>
            <person name="Sun F."/>
            <person name="Shao Z."/>
        </authorList>
    </citation>
    <scope>NUCLEOTIDE SEQUENCE [LARGE SCALE GENOMIC DNA]</scope>
    <source>
        <strain evidence="5 6">22II-s10s</strain>
    </source>
</reference>
<dbReference type="GO" id="GO:0019853">
    <property type="term" value="P:L-ascorbic acid biosynthetic process"/>
    <property type="evidence" value="ECO:0007669"/>
    <property type="project" value="TreeGrafter"/>
</dbReference>
<dbReference type="PANTHER" id="PTHR10907:SF47">
    <property type="entry name" value="REGUCALCIN"/>
    <property type="match status" value="1"/>
</dbReference>
<evidence type="ECO:0000259" key="4">
    <source>
        <dbReference type="Pfam" id="PF08450"/>
    </source>
</evidence>
<evidence type="ECO:0000256" key="1">
    <source>
        <dbReference type="ARBA" id="ARBA00008853"/>
    </source>
</evidence>
<dbReference type="EMBL" id="AQQW01000001">
    <property type="protein sequence ID" value="ETW14349.1"/>
    <property type="molecule type" value="Genomic_DNA"/>
</dbReference>
<dbReference type="eggNOG" id="COG3386">
    <property type="taxonomic scope" value="Bacteria"/>
</dbReference>
<dbReference type="Proteomes" id="UP000019063">
    <property type="component" value="Unassembled WGS sequence"/>
</dbReference>
<feature type="binding site" evidence="3">
    <location>
        <position position="97"/>
    </location>
    <ligand>
        <name>substrate</name>
    </ligand>
</feature>
<feature type="binding site" evidence="3">
    <location>
        <position position="14"/>
    </location>
    <ligand>
        <name>a divalent metal cation</name>
        <dbReference type="ChEBI" id="CHEBI:60240"/>
    </ligand>
</feature>
<dbReference type="Gene3D" id="2.120.10.30">
    <property type="entry name" value="TolB, C-terminal domain"/>
    <property type="match status" value="1"/>
</dbReference>
<dbReference type="RefSeq" id="WP_043841181.1">
    <property type="nucleotide sequence ID" value="NZ_AQQW01000001.1"/>
</dbReference>
<feature type="binding site" evidence="3">
    <location>
        <position position="95"/>
    </location>
    <ligand>
        <name>substrate</name>
    </ligand>
</feature>
<dbReference type="GO" id="GO:0005509">
    <property type="term" value="F:calcium ion binding"/>
    <property type="evidence" value="ECO:0007669"/>
    <property type="project" value="TreeGrafter"/>
</dbReference>
<evidence type="ECO:0000313" key="5">
    <source>
        <dbReference type="EMBL" id="ETW14349.1"/>
    </source>
</evidence>
<evidence type="ECO:0000256" key="2">
    <source>
        <dbReference type="PIRSR" id="PIRSR605511-1"/>
    </source>
</evidence>
<keyword evidence="3" id="KW-0479">Metal-binding</keyword>
<dbReference type="SUPFAM" id="SSF63829">
    <property type="entry name" value="Calcium-dependent phosphotriesterase"/>
    <property type="match status" value="1"/>
</dbReference>
<keyword evidence="6" id="KW-1185">Reference proteome</keyword>
<sequence length="281" mass="30371">MHAIYSDTLCDLGESPLWHPEEGALYWVDIIGKKLLRRDTRGERIWHWDRHISALGWVDAGKLLVATETDLVLFDTGTETETRLAELEETRSETRSNDGRADPWGGFWISTMAKDKAEGAGAIYRFFGGEVRKLYDGMSIPNSICFAPGGAYAYFGDSDAHVVRRVTLDEAGWPARAPETFLDLSPEGLRPDGAVVDSHGNLWSAQAGDGRVACYTPEGRFMTAAGFASGQTTCPAFGGADLKTLFVTTAAEGAGADDPLAGVTFAVPMGFSGQRANRVVL</sequence>
<dbReference type="PANTHER" id="PTHR10907">
    <property type="entry name" value="REGUCALCIN"/>
    <property type="match status" value="1"/>
</dbReference>
<keyword evidence="3" id="KW-0862">Zinc</keyword>
<dbReference type="PRINTS" id="PR01790">
    <property type="entry name" value="SMP30FAMILY"/>
</dbReference>
<comment type="caution">
    <text evidence="5">The sequence shown here is derived from an EMBL/GenBank/DDBJ whole genome shotgun (WGS) entry which is preliminary data.</text>
</comment>
<protein>
    <submittedName>
        <fullName evidence="5">SMP-30/gluconolaconase/LRE-like region</fullName>
    </submittedName>
</protein>
<evidence type="ECO:0000313" key="6">
    <source>
        <dbReference type="Proteomes" id="UP000019063"/>
    </source>
</evidence>
<name>W4HNS9_9RHOB</name>
<organism evidence="5 6">
    <name type="scientific">Roseivivax marinus</name>
    <dbReference type="NCBI Taxonomy" id="1379903"/>
    <lineage>
        <taxon>Bacteria</taxon>
        <taxon>Pseudomonadati</taxon>
        <taxon>Pseudomonadota</taxon>
        <taxon>Alphaproteobacteria</taxon>
        <taxon>Rhodobacterales</taxon>
        <taxon>Roseobacteraceae</taxon>
        <taxon>Roseivivax</taxon>
    </lineage>
</organism>
<dbReference type="InterPro" id="IPR013658">
    <property type="entry name" value="SGL"/>
</dbReference>
<comment type="similarity">
    <text evidence="1">Belongs to the SMP-30/CGR1 family.</text>
</comment>
<feature type="domain" description="SMP-30/Gluconolactonase/LRE-like region" evidence="4">
    <location>
        <begin position="12"/>
        <end position="250"/>
    </location>
</feature>
<gene>
    <name evidence="5" type="ORF">ATO8_00530</name>
</gene>
<feature type="active site" description="Proton donor/acceptor" evidence="2">
    <location>
        <position position="192"/>
    </location>
</feature>
<dbReference type="PATRIC" id="fig|1317118.6.peg.109"/>